<dbReference type="Gene3D" id="4.10.60.10">
    <property type="entry name" value="Zinc finger, CCHC-type"/>
    <property type="match status" value="1"/>
</dbReference>
<keyword evidence="3 5" id="KW-0863">Zinc-finger</keyword>
<feature type="non-terminal residue" evidence="8">
    <location>
        <position position="1"/>
    </location>
</feature>
<evidence type="ECO:0000256" key="6">
    <source>
        <dbReference type="SAM" id="MobiDB-lite"/>
    </source>
</evidence>
<evidence type="ECO:0000313" key="8">
    <source>
        <dbReference type="EMBL" id="KMQ88166.1"/>
    </source>
</evidence>
<keyword evidence="1" id="KW-0479">Metal-binding</keyword>
<dbReference type="Proteomes" id="UP000036403">
    <property type="component" value="Unassembled WGS sequence"/>
</dbReference>
<dbReference type="PaxDb" id="67767-A0A0J7KDA8"/>
<accession>A0A0J7KDA8</accession>
<feature type="region of interest" description="Disordered" evidence="6">
    <location>
        <begin position="80"/>
        <end position="99"/>
    </location>
</feature>
<feature type="domain" description="CCHC-type" evidence="7">
    <location>
        <begin position="126"/>
        <end position="141"/>
    </location>
</feature>
<dbReference type="EMBL" id="LBMM01009399">
    <property type="protein sequence ID" value="KMQ88166.1"/>
    <property type="molecule type" value="Genomic_DNA"/>
</dbReference>
<evidence type="ECO:0000256" key="2">
    <source>
        <dbReference type="ARBA" id="ARBA00022737"/>
    </source>
</evidence>
<dbReference type="OrthoDB" id="7486164at2759"/>
<name>A0A0J7KDA8_LASNI</name>
<dbReference type="PROSITE" id="PS50158">
    <property type="entry name" value="ZF_CCHC"/>
    <property type="match status" value="2"/>
</dbReference>
<proteinExistence type="predicted"/>
<reference evidence="8 9" key="1">
    <citation type="submission" date="2015-04" db="EMBL/GenBank/DDBJ databases">
        <title>Lasius niger genome sequencing.</title>
        <authorList>
            <person name="Konorov E.A."/>
            <person name="Nikitin M.A."/>
            <person name="Kirill M.V."/>
            <person name="Chang P."/>
        </authorList>
    </citation>
    <scope>NUCLEOTIDE SEQUENCE [LARGE SCALE GENOMIC DNA]</scope>
    <source>
        <tissue evidence="8">Whole</tissue>
    </source>
</reference>
<dbReference type="SUPFAM" id="SSF57756">
    <property type="entry name" value="Retrovirus zinc finger-like domains"/>
    <property type="match status" value="1"/>
</dbReference>
<keyword evidence="4" id="KW-0862">Zinc</keyword>
<dbReference type="GO" id="GO:0003676">
    <property type="term" value="F:nucleic acid binding"/>
    <property type="evidence" value="ECO:0007669"/>
    <property type="project" value="InterPro"/>
</dbReference>
<evidence type="ECO:0000313" key="9">
    <source>
        <dbReference type="Proteomes" id="UP000036403"/>
    </source>
</evidence>
<evidence type="ECO:0000256" key="4">
    <source>
        <dbReference type="ARBA" id="ARBA00022833"/>
    </source>
</evidence>
<keyword evidence="2" id="KW-0677">Repeat</keyword>
<feature type="compositionally biased region" description="Polar residues" evidence="6">
    <location>
        <begin position="1"/>
        <end position="17"/>
    </location>
</feature>
<protein>
    <submittedName>
        <fullName evidence="8">Gag</fullName>
    </submittedName>
</protein>
<feature type="domain" description="CCHC-type" evidence="7">
    <location>
        <begin position="107"/>
        <end position="122"/>
    </location>
</feature>
<dbReference type="GO" id="GO:0008270">
    <property type="term" value="F:zinc ion binding"/>
    <property type="evidence" value="ECO:0007669"/>
    <property type="project" value="UniProtKB-KW"/>
</dbReference>
<dbReference type="AlphaFoldDB" id="A0A0J7KDA8"/>
<feature type="region of interest" description="Disordered" evidence="6">
    <location>
        <begin position="1"/>
        <end position="33"/>
    </location>
</feature>
<dbReference type="PANTHER" id="PTHR47103:SF8">
    <property type="entry name" value="DNA-BINDING PROTEIN"/>
    <property type="match status" value="1"/>
</dbReference>
<evidence type="ECO:0000256" key="1">
    <source>
        <dbReference type="ARBA" id="ARBA00022723"/>
    </source>
</evidence>
<dbReference type="InterPro" id="IPR036875">
    <property type="entry name" value="Znf_CCHC_sf"/>
</dbReference>
<sequence>GSNTAGYPSTDTGTKQINGAADKTDGAIAGDTPDLSERDQIDLLAAGIKLPMIQVAATDLRIEKLSDFLEHMRRVTEAAVTPFNGHKHQGPKPSANSAAKTAKDIVCRNCQRKGHAAKDCRSQVICYNCQQPGHTKPQCPSKSGE</sequence>
<dbReference type="Pfam" id="PF00098">
    <property type="entry name" value="zf-CCHC"/>
    <property type="match status" value="2"/>
</dbReference>
<evidence type="ECO:0000256" key="3">
    <source>
        <dbReference type="ARBA" id="ARBA00022771"/>
    </source>
</evidence>
<dbReference type="InterPro" id="IPR001878">
    <property type="entry name" value="Znf_CCHC"/>
</dbReference>
<gene>
    <name evidence="8" type="ORF">RF55_12388</name>
</gene>
<comment type="caution">
    <text evidence="8">The sequence shown here is derived from an EMBL/GenBank/DDBJ whole genome shotgun (WGS) entry which is preliminary data.</text>
</comment>
<dbReference type="PANTHER" id="PTHR47103">
    <property type="entry name" value="DNA-BINDING PROTEIN"/>
    <property type="match status" value="1"/>
</dbReference>
<dbReference type="SMART" id="SM00343">
    <property type="entry name" value="ZnF_C2HC"/>
    <property type="match status" value="2"/>
</dbReference>
<keyword evidence="9" id="KW-1185">Reference proteome</keyword>
<organism evidence="8 9">
    <name type="scientific">Lasius niger</name>
    <name type="common">Black garden ant</name>
    <dbReference type="NCBI Taxonomy" id="67767"/>
    <lineage>
        <taxon>Eukaryota</taxon>
        <taxon>Metazoa</taxon>
        <taxon>Ecdysozoa</taxon>
        <taxon>Arthropoda</taxon>
        <taxon>Hexapoda</taxon>
        <taxon>Insecta</taxon>
        <taxon>Pterygota</taxon>
        <taxon>Neoptera</taxon>
        <taxon>Endopterygota</taxon>
        <taxon>Hymenoptera</taxon>
        <taxon>Apocrita</taxon>
        <taxon>Aculeata</taxon>
        <taxon>Formicoidea</taxon>
        <taxon>Formicidae</taxon>
        <taxon>Formicinae</taxon>
        <taxon>Lasius</taxon>
        <taxon>Lasius</taxon>
    </lineage>
</organism>
<evidence type="ECO:0000256" key="5">
    <source>
        <dbReference type="PROSITE-ProRule" id="PRU00047"/>
    </source>
</evidence>
<evidence type="ECO:0000259" key="7">
    <source>
        <dbReference type="PROSITE" id="PS50158"/>
    </source>
</evidence>